<evidence type="ECO:0000259" key="20">
    <source>
        <dbReference type="Pfam" id="PF00925"/>
    </source>
</evidence>
<comment type="cofactor">
    <cofactor evidence="19">
        <name>Zn(2+)</name>
        <dbReference type="ChEBI" id="CHEBI:29105"/>
    </cofactor>
    <text evidence="19">Binds 1 zinc ion per subunit.</text>
</comment>
<evidence type="ECO:0000313" key="22">
    <source>
        <dbReference type="Proteomes" id="UP000310636"/>
    </source>
</evidence>
<evidence type="ECO:0000256" key="11">
    <source>
        <dbReference type="ARBA" id="ARBA00022833"/>
    </source>
</evidence>
<dbReference type="GO" id="GO:0009231">
    <property type="term" value="P:riboflavin biosynthetic process"/>
    <property type="evidence" value="ECO:0007669"/>
    <property type="project" value="UniProtKB-UniRule"/>
</dbReference>
<comment type="similarity">
    <text evidence="19">In the C-terminal section; belongs to the GTP cyclohydrolase II family.</text>
</comment>
<comment type="function">
    <text evidence="17 19">Catalyzes the conversion of GTP to 2,5-diamino-6-ribosylamino-4(3H)-pyrimidinone 5'-phosphate (DARP), formate and pyrophosphate.</text>
</comment>
<evidence type="ECO:0000256" key="15">
    <source>
        <dbReference type="ARBA" id="ARBA00023239"/>
    </source>
</evidence>
<evidence type="ECO:0000256" key="8">
    <source>
        <dbReference type="ARBA" id="ARBA00022723"/>
    </source>
</evidence>
<feature type="active site" description="Nucleophile; for GTP cyclohydrolase activity" evidence="19">
    <location>
        <position position="346"/>
    </location>
</feature>
<feature type="binding site" evidence="19">
    <location>
        <begin position="267"/>
        <end position="271"/>
    </location>
    <ligand>
        <name>GTP</name>
        <dbReference type="ChEBI" id="CHEBI:37565"/>
    </ligand>
</feature>
<dbReference type="Pfam" id="PF00925">
    <property type="entry name" value="GTP_cyclohydro2"/>
    <property type="match status" value="1"/>
</dbReference>
<evidence type="ECO:0000256" key="16">
    <source>
        <dbReference type="ARBA" id="ARBA00023268"/>
    </source>
</evidence>
<feature type="binding site" evidence="19">
    <location>
        <begin position="43"/>
        <end position="44"/>
    </location>
    <ligand>
        <name>D-ribulose 5-phosphate</name>
        <dbReference type="ChEBI" id="CHEBI:58121"/>
    </ligand>
</feature>
<dbReference type="PANTHER" id="PTHR21327">
    <property type="entry name" value="GTP CYCLOHYDROLASE II-RELATED"/>
    <property type="match status" value="1"/>
</dbReference>
<feature type="binding site" evidence="19">
    <location>
        <position position="367"/>
    </location>
    <ligand>
        <name>GTP</name>
        <dbReference type="ChEBI" id="CHEBI:37565"/>
    </ligand>
</feature>
<dbReference type="HAMAP" id="MF_00179">
    <property type="entry name" value="RibA"/>
    <property type="match status" value="1"/>
</dbReference>
<comment type="pathway">
    <text evidence="4 19">Cofactor biosynthesis; riboflavin biosynthesis; 5-amino-6-(D-ribitylamino)uracil from GTP: step 1/4.</text>
</comment>
<feature type="binding site" evidence="19">
    <location>
        <position position="372"/>
    </location>
    <ligand>
        <name>GTP</name>
        <dbReference type="ChEBI" id="CHEBI:37565"/>
    </ligand>
</feature>
<dbReference type="PANTHER" id="PTHR21327:SF18">
    <property type="entry name" value="3,4-DIHYDROXY-2-BUTANONE 4-PHOSPHATE SYNTHASE"/>
    <property type="match status" value="1"/>
</dbReference>
<dbReference type="CDD" id="cd00641">
    <property type="entry name" value="GTP_cyclohydro2"/>
    <property type="match status" value="1"/>
</dbReference>
<feature type="region of interest" description="GTP cyclohydrolase II" evidence="19">
    <location>
        <begin position="217"/>
        <end position="434"/>
    </location>
</feature>
<feature type="binding site" evidence="19">
    <location>
        <position position="285"/>
    </location>
    <ligand>
        <name>Zn(2+)</name>
        <dbReference type="ChEBI" id="CHEBI:29105"/>
        <note>catalytic</note>
    </ligand>
</feature>
<feature type="site" description="Essential for DHBP synthase activity" evidence="19">
    <location>
        <position position="179"/>
    </location>
</feature>
<feature type="active site" description="Proton acceptor; for GTP cyclohydrolase activity" evidence="19">
    <location>
        <position position="344"/>
    </location>
</feature>
<dbReference type="InterPro" id="IPR017945">
    <property type="entry name" value="DHBP_synth_RibB-like_a/b_dom"/>
</dbReference>
<dbReference type="InterPro" id="IPR036144">
    <property type="entry name" value="RibA-like_sf"/>
</dbReference>
<dbReference type="UniPathway" id="UPA00275">
    <property type="reaction ID" value="UER00399"/>
</dbReference>
<keyword evidence="7 19" id="KW-0686">Riboflavin biosynthesis</keyword>
<evidence type="ECO:0000256" key="3">
    <source>
        <dbReference type="ARBA" id="ARBA00002284"/>
    </source>
</evidence>
<dbReference type="NCBIfam" id="TIGR00505">
    <property type="entry name" value="ribA"/>
    <property type="match status" value="1"/>
</dbReference>
<keyword evidence="14 19" id="KW-0464">Manganese</keyword>
<keyword evidence="9 19" id="KW-0547">Nucleotide-binding</keyword>
<feature type="binding site" evidence="19">
    <location>
        <position position="48"/>
    </location>
    <ligand>
        <name>D-ribulose 5-phosphate</name>
        <dbReference type="ChEBI" id="CHEBI:58121"/>
    </ligand>
</feature>
<evidence type="ECO:0000256" key="5">
    <source>
        <dbReference type="ARBA" id="ARBA00004904"/>
    </source>
</evidence>
<dbReference type="NCBIfam" id="NF006803">
    <property type="entry name" value="PRK09311.1"/>
    <property type="match status" value="1"/>
</dbReference>
<dbReference type="PIRSF" id="PIRSF001259">
    <property type="entry name" value="RibA"/>
    <property type="match status" value="1"/>
</dbReference>
<keyword evidence="16 19" id="KW-0511">Multifunctional enzyme</keyword>
<comment type="catalytic activity">
    <reaction evidence="1 19">
        <text>D-ribulose 5-phosphate = (2S)-2-hydroxy-3-oxobutyl phosphate + formate + H(+)</text>
        <dbReference type="Rhea" id="RHEA:18457"/>
        <dbReference type="ChEBI" id="CHEBI:15378"/>
        <dbReference type="ChEBI" id="CHEBI:15740"/>
        <dbReference type="ChEBI" id="CHEBI:58121"/>
        <dbReference type="ChEBI" id="CHEBI:58830"/>
        <dbReference type="EC" id="4.1.99.12"/>
    </reaction>
</comment>
<evidence type="ECO:0000256" key="13">
    <source>
        <dbReference type="ARBA" id="ARBA00023134"/>
    </source>
</evidence>
<dbReference type="InterPro" id="IPR032677">
    <property type="entry name" value="GTP_cyclohydro_II"/>
</dbReference>
<dbReference type="SUPFAM" id="SSF55821">
    <property type="entry name" value="YrdC/RibB"/>
    <property type="match status" value="1"/>
</dbReference>
<dbReference type="InterPro" id="IPR000422">
    <property type="entry name" value="DHBP_synthase_RibB"/>
</dbReference>
<gene>
    <name evidence="19" type="primary">ribBA</name>
    <name evidence="21" type="ORF">E6C55_13985</name>
</gene>
<dbReference type="GO" id="GO:0005829">
    <property type="term" value="C:cytosol"/>
    <property type="evidence" value="ECO:0007669"/>
    <property type="project" value="TreeGrafter"/>
</dbReference>
<dbReference type="Gene3D" id="3.90.870.10">
    <property type="entry name" value="DHBP synthase"/>
    <property type="match status" value="1"/>
</dbReference>
<evidence type="ECO:0000256" key="4">
    <source>
        <dbReference type="ARBA" id="ARBA00004853"/>
    </source>
</evidence>
<comment type="cofactor">
    <cofactor evidence="2">
        <name>Mn(2+)</name>
        <dbReference type="ChEBI" id="CHEBI:29035"/>
    </cofactor>
</comment>
<feature type="binding site" evidence="19">
    <location>
        <position position="272"/>
    </location>
    <ligand>
        <name>Zn(2+)</name>
        <dbReference type="ChEBI" id="CHEBI:29105"/>
        <note>catalytic</note>
    </ligand>
</feature>
<dbReference type="SUPFAM" id="SSF142695">
    <property type="entry name" value="RibA-like"/>
    <property type="match status" value="1"/>
</dbReference>
<dbReference type="NCBIfam" id="NF001591">
    <property type="entry name" value="PRK00393.1"/>
    <property type="match status" value="1"/>
</dbReference>
<evidence type="ECO:0000256" key="18">
    <source>
        <dbReference type="ARBA" id="ARBA00049295"/>
    </source>
</evidence>
<keyword evidence="8 19" id="KW-0479">Metal-binding</keyword>
<accession>A0A4S4BUR4</accession>
<evidence type="ECO:0000256" key="10">
    <source>
        <dbReference type="ARBA" id="ARBA00022801"/>
    </source>
</evidence>
<feature type="binding site" evidence="19">
    <location>
        <position position="283"/>
    </location>
    <ligand>
        <name>Zn(2+)</name>
        <dbReference type="ChEBI" id="CHEBI:29105"/>
        <note>catalytic</note>
    </ligand>
</feature>
<feature type="binding site" evidence="19">
    <location>
        <position position="288"/>
    </location>
    <ligand>
        <name>GTP</name>
        <dbReference type="ChEBI" id="CHEBI:37565"/>
    </ligand>
</feature>
<evidence type="ECO:0000256" key="2">
    <source>
        <dbReference type="ARBA" id="ARBA00001936"/>
    </source>
</evidence>
<dbReference type="HAMAP" id="MF_00180">
    <property type="entry name" value="RibB"/>
    <property type="match status" value="1"/>
</dbReference>
<feature type="binding site" evidence="19">
    <location>
        <position position="332"/>
    </location>
    <ligand>
        <name>GTP</name>
        <dbReference type="ChEBI" id="CHEBI:37565"/>
    </ligand>
</feature>
<dbReference type="GO" id="GO:0005525">
    <property type="term" value="F:GTP binding"/>
    <property type="evidence" value="ECO:0007669"/>
    <property type="project" value="UniProtKB-KW"/>
</dbReference>
<comment type="caution">
    <text evidence="21">The sequence shown here is derived from an EMBL/GenBank/DDBJ whole genome shotgun (WGS) entry which is preliminary data.</text>
</comment>
<dbReference type="Pfam" id="PF00926">
    <property type="entry name" value="DHBP_synthase"/>
    <property type="match status" value="1"/>
</dbReference>
<name>A0A4S4BUR4_9BACL</name>
<comment type="cofactor">
    <cofactor evidence="19">
        <name>Mg(2+)</name>
        <dbReference type="ChEBI" id="CHEBI:18420"/>
    </cofactor>
    <cofactor evidence="19">
        <name>Mn(2+)</name>
        <dbReference type="ChEBI" id="CHEBI:29035"/>
    </cofactor>
    <text evidence="19">Binds 2 divalent metal cations per subunit. Magnesium or manganese.</text>
</comment>
<keyword evidence="10 19" id="KW-0378">Hydrolase</keyword>
<dbReference type="NCBIfam" id="TIGR00506">
    <property type="entry name" value="ribB"/>
    <property type="match status" value="1"/>
</dbReference>
<dbReference type="Gene3D" id="3.40.50.10990">
    <property type="entry name" value="GTP cyclohydrolase II"/>
    <property type="match status" value="1"/>
</dbReference>
<evidence type="ECO:0000256" key="17">
    <source>
        <dbReference type="ARBA" id="ARBA00043932"/>
    </source>
</evidence>
<comment type="catalytic activity">
    <reaction evidence="18 19">
        <text>GTP + 4 H2O = 2,5-diamino-6-hydroxy-4-(5-phosphoribosylamino)-pyrimidine + formate + 2 phosphate + 3 H(+)</text>
        <dbReference type="Rhea" id="RHEA:23704"/>
        <dbReference type="ChEBI" id="CHEBI:15377"/>
        <dbReference type="ChEBI" id="CHEBI:15378"/>
        <dbReference type="ChEBI" id="CHEBI:15740"/>
        <dbReference type="ChEBI" id="CHEBI:37565"/>
        <dbReference type="ChEBI" id="CHEBI:43474"/>
        <dbReference type="ChEBI" id="CHEBI:58614"/>
        <dbReference type="EC" id="3.5.4.25"/>
    </reaction>
</comment>
<dbReference type="GO" id="GO:0008270">
    <property type="term" value="F:zinc ion binding"/>
    <property type="evidence" value="ECO:0007669"/>
    <property type="project" value="UniProtKB-UniRule"/>
</dbReference>
<comment type="similarity">
    <text evidence="6 19">In the N-terminal section; belongs to the DHBP synthase family.</text>
</comment>
<dbReference type="RefSeq" id="WP_136370421.1">
    <property type="nucleotide sequence ID" value="NZ_SSOB01000016.1"/>
</dbReference>
<dbReference type="InterPro" id="IPR016299">
    <property type="entry name" value="Riboflavin_synth_RibBA"/>
</dbReference>
<feature type="binding site" evidence="19">
    <location>
        <position position="44"/>
    </location>
    <ligand>
        <name>Mg(2+)</name>
        <dbReference type="ChEBI" id="CHEBI:18420"/>
        <label>2</label>
    </ligand>
</feature>
<reference evidence="21 22" key="1">
    <citation type="submission" date="2019-04" db="EMBL/GenBank/DDBJ databases">
        <title>Cohnella sp. nov. isolated from preserved vegetables.</title>
        <authorList>
            <person name="Lin S.-Y."/>
            <person name="Hung M.-H."/>
            <person name="Young C.-C."/>
        </authorList>
    </citation>
    <scope>NUCLEOTIDE SEQUENCE [LARGE SCALE GENOMIC DNA]</scope>
    <source>
        <strain evidence="21 22">CC-MHH1044</strain>
    </source>
</reference>
<dbReference type="EMBL" id="SSOB01000016">
    <property type="protein sequence ID" value="THF78325.1"/>
    <property type="molecule type" value="Genomic_DNA"/>
</dbReference>
<dbReference type="GO" id="GO:0003935">
    <property type="term" value="F:GTP cyclohydrolase II activity"/>
    <property type="evidence" value="ECO:0007669"/>
    <property type="project" value="UniProtKB-UniRule"/>
</dbReference>
<feature type="binding site" evidence="19">
    <location>
        <position position="158"/>
    </location>
    <ligand>
        <name>Mg(2+)</name>
        <dbReference type="ChEBI" id="CHEBI:18420"/>
        <label>2</label>
    </ligand>
</feature>
<proteinExistence type="inferred from homology"/>
<keyword evidence="12 19" id="KW-0460">Magnesium</keyword>
<dbReference type="AlphaFoldDB" id="A0A4S4BUR4"/>
<keyword evidence="22" id="KW-1185">Reference proteome</keyword>
<dbReference type="FunFam" id="3.90.870.10:FF:000001">
    <property type="entry name" value="Riboflavin biosynthesis protein RibBA"/>
    <property type="match status" value="1"/>
</dbReference>
<keyword evidence="15 19" id="KW-0456">Lyase</keyword>
<evidence type="ECO:0000256" key="19">
    <source>
        <dbReference type="HAMAP-Rule" id="MF_01283"/>
    </source>
</evidence>
<dbReference type="GO" id="GO:0008686">
    <property type="term" value="F:3,4-dihydroxy-2-butanone-4-phosphate synthase activity"/>
    <property type="evidence" value="ECO:0007669"/>
    <property type="project" value="UniProtKB-UniRule"/>
</dbReference>
<dbReference type="EC" id="4.1.99.12" evidence="19"/>
<evidence type="ECO:0000256" key="14">
    <source>
        <dbReference type="ARBA" id="ARBA00023211"/>
    </source>
</evidence>
<feature type="site" description="Essential for DHBP synthase activity" evidence="19">
    <location>
        <position position="141"/>
    </location>
</feature>
<dbReference type="OrthoDB" id="9793111at2"/>
<comment type="pathway">
    <text evidence="5 19">Cofactor biosynthesis; riboflavin biosynthesis; 2-hydroxy-3-oxobutyl phosphate from D-ribulose 5-phosphate: step 1/1.</text>
</comment>
<dbReference type="Proteomes" id="UP000310636">
    <property type="component" value="Unassembled WGS sequence"/>
</dbReference>
<protein>
    <recommendedName>
        <fullName evidence="19">Riboflavin biosynthesis protein RibBA</fullName>
    </recommendedName>
    <domain>
        <recommendedName>
            <fullName evidence="19">3,4-dihydroxy-2-butanone 4-phosphate synthase</fullName>
            <shortName evidence="19">DHBP synthase</shortName>
            <ecNumber evidence="19">4.1.99.12</ecNumber>
        </recommendedName>
    </domain>
    <domain>
        <recommendedName>
            <fullName evidence="19">GTP cyclohydrolase-2</fullName>
            <ecNumber evidence="19">3.5.4.25</ecNumber>
        </recommendedName>
        <alternativeName>
            <fullName evidence="19">GTP cyclohydrolase II</fullName>
        </alternativeName>
    </domain>
</protein>
<organism evidence="21 22">
    <name type="scientific">Cohnella fermenti</name>
    <dbReference type="NCBI Taxonomy" id="2565925"/>
    <lineage>
        <taxon>Bacteria</taxon>
        <taxon>Bacillati</taxon>
        <taxon>Bacillota</taxon>
        <taxon>Bacilli</taxon>
        <taxon>Bacillales</taxon>
        <taxon>Paenibacillaceae</taxon>
        <taxon>Cohnella</taxon>
    </lineage>
</organism>
<evidence type="ECO:0000256" key="9">
    <source>
        <dbReference type="ARBA" id="ARBA00022741"/>
    </source>
</evidence>
<evidence type="ECO:0000256" key="7">
    <source>
        <dbReference type="ARBA" id="ARBA00022619"/>
    </source>
</evidence>
<feature type="binding site" evidence="19">
    <location>
        <begin position="310"/>
        <end position="312"/>
    </location>
    <ligand>
        <name>GTP</name>
        <dbReference type="ChEBI" id="CHEBI:37565"/>
    </ligand>
</feature>
<evidence type="ECO:0000256" key="6">
    <source>
        <dbReference type="ARBA" id="ARBA00005520"/>
    </source>
</evidence>
<dbReference type="HAMAP" id="MF_01283">
    <property type="entry name" value="RibBA"/>
    <property type="match status" value="1"/>
</dbReference>
<feature type="region of interest" description="DHBP synthase" evidence="19">
    <location>
        <begin position="1"/>
        <end position="216"/>
    </location>
</feature>
<dbReference type="InterPro" id="IPR000926">
    <property type="entry name" value="RibA"/>
</dbReference>
<sequence>MSTNEQQGEPAASSAEFEFDRIEDALADLKAGKAIVVVDDEDRENEGDLIVLAEKATPEIINFMITEGRGLVCVPITQERAEQLDLPPMVTHNTDYHGTAFTVSVDHVSTSTGISAFERADTVRGLIDPEAKPSDFRRPGHIFPLIAKNGGVLRRSGHTEAAIDLARMCDSHPAAVICEIVKEDGTMARLPDLIEFTRQHELKLITIKELIRYRNEMEKLVKREVEVNIPTDFGEFRAIAYTNLVDSKEHVAFVKGAIDGEKPVLVRVHSECLTGDVFHSHRCDCGPQLEAALRQIDEEGSGVLLYMRQEGRGIGLINKLRAYKLQEEGLDTVDANLKLGFKPDLRDYGIGAQILKDLGVRKLRLLTNNPRKIRGLEGYGLNVVERVPIQTEANRSNAGYLNTKKTKLGHLLNLSAEKKTDPEPNTENNETLEV</sequence>
<keyword evidence="13 19" id="KW-0342">GTP-binding</keyword>
<dbReference type="FunFam" id="3.40.50.10990:FF:000001">
    <property type="entry name" value="Riboflavin biosynthesis protein RibBA"/>
    <property type="match status" value="1"/>
</dbReference>
<feature type="binding site" evidence="19">
    <location>
        <position position="44"/>
    </location>
    <ligand>
        <name>Mg(2+)</name>
        <dbReference type="ChEBI" id="CHEBI:18420"/>
        <label>1</label>
    </ligand>
</feature>
<comment type="function">
    <text evidence="3 19">Catalyzes the conversion of D-ribulose 5-phosphate to formate and 3,4-dihydroxy-2-butanone 4-phosphate.</text>
</comment>
<dbReference type="EC" id="3.5.4.25" evidence="19"/>
<feature type="domain" description="GTP cyclohydrolase II" evidence="20">
    <location>
        <begin position="223"/>
        <end position="388"/>
    </location>
</feature>
<evidence type="ECO:0000313" key="21">
    <source>
        <dbReference type="EMBL" id="THF78325.1"/>
    </source>
</evidence>
<feature type="binding site" evidence="19">
    <location>
        <begin position="155"/>
        <end position="159"/>
    </location>
    <ligand>
        <name>D-ribulose 5-phosphate</name>
        <dbReference type="ChEBI" id="CHEBI:58121"/>
    </ligand>
</feature>
<keyword evidence="11 19" id="KW-0862">Zinc</keyword>
<evidence type="ECO:0000256" key="12">
    <source>
        <dbReference type="ARBA" id="ARBA00022842"/>
    </source>
</evidence>
<dbReference type="GO" id="GO:0000287">
    <property type="term" value="F:magnesium ion binding"/>
    <property type="evidence" value="ECO:0007669"/>
    <property type="project" value="UniProtKB-UniRule"/>
</dbReference>
<feature type="binding site" evidence="19">
    <location>
        <position position="179"/>
    </location>
    <ligand>
        <name>D-ribulose 5-phosphate</name>
        <dbReference type="ChEBI" id="CHEBI:58121"/>
    </ligand>
</feature>
<evidence type="ECO:0000256" key="1">
    <source>
        <dbReference type="ARBA" id="ARBA00000141"/>
    </source>
</evidence>
<dbReference type="GO" id="GO:0030145">
    <property type="term" value="F:manganese ion binding"/>
    <property type="evidence" value="ECO:0007669"/>
    <property type="project" value="UniProtKB-UniRule"/>
</dbReference>